<organism evidence="2 3">
    <name type="scientific">Hymenobacter wooponensis</name>
    <dbReference type="NCBI Taxonomy" id="1525360"/>
    <lineage>
        <taxon>Bacteria</taxon>
        <taxon>Pseudomonadati</taxon>
        <taxon>Bacteroidota</taxon>
        <taxon>Cytophagia</taxon>
        <taxon>Cytophagales</taxon>
        <taxon>Hymenobacteraceae</taxon>
        <taxon>Hymenobacter</taxon>
    </lineage>
</organism>
<dbReference type="SMART" id="SM00089">
    <property type="entry name" value="PKD"/>
    <property type="match status" value="2"/>
</dbReference>
<evidence type="ECO:0000313" key="3">
    <source>
        <dbReference type="Proteomes" id="UP000298284"/>
    </source>
</evidence>
<dbReference type="SUPFAM" id="SSF49299">
    <property type="entry name" value="PKD domain"/>
    <property type="match status" value="1"/>
</dbReference>
<dbReference type="InterPro" id="IPR035986">
    <property type="entry name" value="PKD_dom_sf"/>
</dbReference>
<dbReference type="GO" id="GO:0031410">
    <property type="term" value="C:cytoplasmic vesicle"/>
    <property type="evidence" value="ECO:0007669"/>
    <property type="project" value="TreeGrafter"/>
</dbReference>
<dbReference type="InterPro" id="IPR023296">
    <property type="entry name" value="Glyco_hydro_beta-prop_sf"/>
</dbReference>
<evidence type="ECO:0000259" key="1">
    <source>
        <dbReference type="SMART" id="SM00089"/>
    </source>
</evidence>
<protein>
    <recommendedName>
        <fullName evidence="1">PKD/Chitinase domain-containing protein</fullName>
    </recommendedName>
</protein>
<dbReference type="OrthoDB" id="892792at2"/>
<gene>
    <name evidence="2" type="ORF">EU557_10665</name>
</gene>
<reference evidence="2 3" key="1">
    <citation type="submission" date="2019-04" db="EMBL/GenBank/DDBJ databases">
        <authorList>
            <person name="Feng G."/>
            <person name="Zhang J."/>
            <person name="Zhu H."/>
        </authorList>
    </citation>
    <scope>NUCLEOTIDE SEQUENCE [LARGE SCALE GENOMIC DNA]</scope>
    <source>
        <strain evidence="2 3">JCM 19491</strain>
    </source>
</reference>
<dbReference type="Gene3D" id="2.60.40.10">
    <property type="entry name" value="Immunoglobulins"/>
    <property type="match status" value="2"/>
</dbReference>
<name>A0A4Z0MLX8_9BACT</name>
<dbReference type="AlphaFoldDB" id="A0A4Z0MLX8"/>
<dbReference type="PANTHER" id="PTHR46182:SF2">
    <property type="entry name" value="FI19480P1"/>
    <property type="match status" value="1"/>
</dbReference>
<dbReference type="FunFam" id="2.60.40.10:FF:000257">
    <property type="entry name" value="Dyslexia-associated protein KIAA0319-like"/>
    <property type="match status" value="1"/>
</dbReference>
<feature type="domain" description="PKD/Chitinase" evidence="1">
    <location>
        <begin position="188"/>
        <end position="279"/>
    </location>
</feature>
<keyword evidence="3" id="KW-1185">Reference proteome</keyword>
<dbReference type="RefSeq" id="WP_135530453.1">
    <property type="nucleotide sequence ID" value="NZ_SRKZ01000003.1"/>
</dbReference>
<dbReference type="InterPro" id="IPR013783">
    <property type="entry name" value="Ig-like_fold"/>
</dbReference>
<dbReference type="InterPro" id="IPR029865">
    <property type="entry name" value="KIAA0319-like"/>
</dbReference>
<feature type="domain" description="PKD/Chitinase" evidence="1">
    <location>
        <begin position="286"/>
        <end position="374"/>
    </location>
</feature>
<sequence length="1070" mass="112145">MATTTAQLQQELDTLSRDILGTLQPGANVSGPQLAALLTRHTTLTKDLSAMQAAGASVLRYGTGVPSNSLGTDGDLYRNTANGDEYQKVAGSYVLRQNLKGKDGYTPQKGKDYVDGTDGFDGNEIVDKTYAPKAADNAGYKEGDQWFYTISQSSYERYAHLNGEWRLVFRKAETTTTPPVSADTQAPNLSFTAPASGATVPVGTQLTLTATATDNVAVTTVEFLNGATGASLGQGAKNGNTYTLPYTVSVAGPLSLVAKASDAAGNVQTGTVNITVQAPGGNVLPVANAGSDVTLQLPTNQVALMGSGTDSDGTISAYAWSQITGPNNATGIPATTQNVVVSGLVAGIYQFRLTVTDDKNGQKSDDVLVTVNAAPVSTSLPVRLLTFDDNHNPHLLAGPNRRSFTKEIGLNVVLTGTKKIHDTYGFMYGGEQYYMSSDYPGNPYEVTTITLYKANNAGTDYVTLNPVASIDFSVPGRIPSGIGGYSGIGPRPVISSPTVFLRPGGKLGIIVMYQPNTYDGSNSYGIFVEASGINLAQVSNGILLTGSALTYDQGNKATNTPGSFIDFALRRIGGMYYLAYRCFEKFNTAEYGMGLRLARSPNVLGPYNDIAANLLATAYNSEGATDITVTAEAPDLYENADGTIDFHFDDYAGLGMQYGTFPAGNISRASLSTLTQITGPNNLKLRHSSSVDITGSMPVYPDDASTAQITYSAPPATGTPTFSFMTTKKSETATDAVFDYTISTPVASATPVKIPIQISKAGTTSIIIFDFPANTLSRSGSGTSERGPNGYTNTQTLLSSTASGAVGPYNLAANSSSSFNVTGTQAASTAPPIVTLFLGDKTLEGDRVNFPALFSVDRILAQDLTVYTDVTKGADAPLRVSNIIKAGSSSAAFYGYSERRDATYLNTQALVANAAYSIGSPSGGSFQVLGLQTTGGGGYEEGTPTKILDSNSSFALAGSMQIAPAPNTDDGTMLYVEAGKDGTATIQLTNCVGVDVGFQTYDGIPVRFDVQIAGSTYNINVASPPASASSVRLPTTGERIQFPRGNYTLTLIGRAAYNSALYADFILAYY</sequence>
<dbReference type="Pfam" id="PF17957">
    <property type="entry name" value="Big_7"/>
    <property type="match status" value="1"/>
</dbReference>
<dbReference type="GO" id="GO:0016020">
    <property type="term" value="C:membrane"/>
    <property type="evidence" value="ECO:0007669"/>
    <property type="project" value="TreeGrafter"/>
</dbReference>
<proteinExistence type="predicted"/>
<dbReference type="Pfam" id="PF22352">
    <property type="entry name" value="K319L-like_PKD"/>
    <property type="match status" value="1"/>
</dbReference>
<dbReference type="PANTHER" id="PTHR46182">
    <property type="entry name" value="FI19480P1"/>
    <property type="match status" value="1"/>
</dbReference>
<accession>A0A4Z0MLX8</accession>
<comment type="caution">
    <text evidence="2">The sequence shown here is derived from an EMBL/GenBank/DDBJ whole genome shotgun (WGS) entry which is preliminary data.</text>
</comment>
<dbReference type="Proteomes" id="UP000298284">
    <property type="component" value="Unassembled WGS sequence"/>
</dbReference>
<dbReference type="EMBL" id="SRKZ01000003">
    <property type="protein sequence ID" value="TGD80298.1"/>
    <property type="molecule type" value="Genomic_DNA"/>
</dbReference>
<dbReference type="InterPro" id="IPR022409">
    <property type="entry name" value="PKD/Chitinase_dom"/>
</dbReference>
<evidence type="ECO:0000313" key="2">
    <source>
        <dbReference type="EMBL" id="TGD80298.1"/>
    </source>
</evidence>
<dbReference type="Gene3D" id="2.115.10.20">
    <property type="entry name" value="Glycosyl hydrolase domain, family 43"/>
    <property type="match status" value="1"/>
</dbReference>